<accession>A0A844F818</accession>
<keyword evidence="2 4" id="KW-0808">Transferase</keyword>
<dbReference type="GO" id="GO:0016301">
    <property type="term" value="F:kinase activity"/>
    <property type="evidence" value="ECO:0007669"/>
    <property type="project" value="UniProtKB-KW"/>
</dbReference>
<sequence>MKYSIGIDIGTTTVKCILFGEGAKVVAEAGREYGTLLPKPSWAQQNPEDWWNCAVESIQAILAKSRVNPEDIKVISVSSQAPAVIPMSKDGGLLHDALIWMDRRSIEEYEMIKGTIGAKKVFEITGNRLDTYFALTELMWFIRNKPELMEKCYKLLQVNGYINYKLTGEFTIDDSHVSLTQLYDVHKECWSEELFEAIGADTDLMPEIYECMEPIGHVTKETARLTGLSERTVVLAGTVDAVAAALEMGVYAEGRVSEMTGTSSVVMFGFDRLVTGEKLSYLKGRKKDNTLLYGAMNTAGGSLRWFRDALFGGETARQDAYDRINEEIEGLAKGPTGLIFLPYMAGERAPIWDPDARGTFIGLNLNTNRAEMMRSIMEGACYALRDNMNQAAAMGIHAQDIICCGGCSKSDIWLSIKASVINKEIKIPEVNLGAPGGLAYMNAAYMGEYNTPEEAADAMLKIKKNIEPVKEWVPVYEELYQVYLASYQALREQFKTLARIR</sequence>
<dbReference type="CDD" id="cd07804">
    <property type="entry name" value="ASKHA_NBD_FGGY_RrXK-like"/>
    <property type="match status" value="1"/>
</dbReference>
<evidence type="ECO:0000259" key="6">
    <source>
        <dbReference type="Pfam" id="PF02782"/>
    </source>
</evidence>
<organism evidence="7 8">
    <name type="scientific">Clostridium scindens (strain JCM 10418 / VPI 12708)</name>
    <dbReference type="NCBI Taxonomy" id="29347"/>
    <lineage>
        <taxon>Bacteria</taxon>
        <taxon>Bacillati</taxon>
        <taxon>Bacillota</taxon>
        <taxon>Clostridia</taxon>
        <taxon>Lachnospirales</taxon>
        <taxon>Lachnospiraceae</taxon>
    </lineage>
</organism>
<dbReference type="GO" id="GO:0016773">
    <property type="term" value="F:phosphotransferase activity, alcohol group as acceptor"/>
    <property type="evidence" value="ECO:0007669"/>
    <property type="project" value="InterPro"/>
</dbReference>
<dbReference type="PANTHER" id="PTHR43095:SF5">
    <property type="entry name" value="XYLULOSE KINASE"/>
    <property type="match status" value="1"/>
</dbReference>
<comment type="similarity">
    <text evidence="1 4">Belongs to the FGGY kinase family.</text>
</comment>
<dbReference type="PROSITE" id="PS00445">
    <property type="entry name" value="FGGY_KINASES_2"/>
    <property type="match status" value="1"/>
</dbReference>
<dbReference type="PANTHER" id="PTHR43095">
    <property type="entry name" value="SUGAR KINASE"/>
    <property type="match status" value="1"/>
</dbReference>
<dbReference type="InterPro" id="IPR018485">
    <property type="entry name" value="FGGY_C"/>
</dbReference>
<evidence type="ECO:0000259" key="5">
    <source>
        <dbReference type="Pfam" id="PF00370"/>
    </source>
</evidence>
<dbReference type="InterPro" id="IPR000577">
    <property type="entry name" value="Carb_kinase_FGGY"/>
</dbReference>
<dbReference type="Proteomes" id="UP000462363">
    <property type="component" value="Unassembled WGS sequence"/>
</dbReference>
<gene>
    <name evidence="7" type="ORF">FYJ37_14465</name>
</gene>
<evidence type="ECO:0000256" key="4">
    <source>
        <dbReference type="RuleBase" id="RU003733"/>
    </source>
</evidence>
<dbReference type="InterPro" id="IPR018484">
    <property type="entry name" value="FGGY_N"/>
</dbReference>
<dbReference type="InterPro" id="IPR043129">
    <property type="entry name" value="ATPase_NBD"/>
</dbReference>
<name>A0A844F818_CLOSV</name>
<proteinExistence type="inferred from homology"/>
<dbReference type="Gene3D" id="3.30.420.40">
    <property type="match status" value="2"/>
</dbReference>
<dbReference type="RefSeq" id="WP_154323169.1">
    <property type="nucleotide sequence ID" value="NZ_AP025569.1"/>
</dbReference>
<evidence type="ECO:0000256" key="1">
    <source>
        <dbReference type="ARBA" id="ARBA00009156"/>
    </source>
</evidence>
<dbReference type="EMBL" id="VUMB01000038">
    <property type="protein sequence ID" value="MSS41506.1"/>
    <property type="molecule type" value="Genomic_DNA"/>
</dbReference>
<evidence type="ECO:0000313" key="7">
    <source>
        <dbReference type="EMBL" id="MSS41506.1"/>
    </source>
</evidence>
<dbReference type="AlphaFoldDB" id="A0A844F818"/>
<dbReference type="PIRSF" id="PIRSF000538">
    <property type="entry name" value="GlpK"/>
    <property type="match status" value="1"/>
</dbReference>
<dbReference type="Pfam" id="PF00370">
    <property type="entry name" value="FGGY_N"/>
    <property type="match status" value="1"/>
</dbReference>
<dbReference type="Pfam" id="PF02782">
    <property type="entry name" value="FGGY_C"/>
    <property type="match status" value="1"/>
</dbReference>
<dbReference type="InterPro" id="IPR018483">
    <property type="entry name" value="Carb_kinase_FGGY_CS"/>
</dbReference>
<feature type="domain" description="Carbohydrate kinase FGGY C-terminal" evidence="6">
    <location>
        <begin position="260"/>
        <end position="441"/>
    </location>
</feature>
<evidence type="ECO:0000256" key="3">
    <source>
        <dbReference type="ARBA" id="ARBA00022777"/>
    </source>
</evidence>
<dbReference type="InterPro" id="IPR050406">
    <property type="entry name" value="FGGY_Carb_Kinase"/>
</dbReference>
<feature type="domain" description="Carbohydrate kinase FGGY N-terminal" evidence="5">
    <location>
        <begin position="3"/>
        <end position="246"/>
    </location>
</feature>
<protein>
    <submittedName>
        <fullName evidence="7">FGGY-family carbohydrate kinase</fullName>
    </submittedName>
</protein>
<keyword evidence="3 4" id="KW-0418">Kinase</keyword>
<comment type="caution">
    <text evidence="7">The sequence shown here is derived from an EMBL/GenBank/DDBJ whole genome shotgun (WGS) entry which is preliminary data.</text>
</comment>
<evidence type="ECO:0000313" key="8">
    <source>
        <dbReference type="Proteomes" id="UP000462363"/>
    </source>
</evidence>
<evidence type="ECO:0000256" key="2">
    <source>
        <dbReference type="ARBA" id="ARBA00022679"/>
    </source>
</evidence>
<reference evidence="7 8" key="1">
    <citation type="submission" date="2019-08" db="EMBL/GenBank/DDBJ databases">
        <title>In-depth cultivation of the pig gut microbiome towards novel bacterial diversity and tailored functional studies.</title>
        <authorList>
            <person name="Wylensek D."/>
            <person name="Hitch T.C.A."/>
            <person name="Clavel T."/>
        </authorList>
    </citation>
    <scope>NUCLEOTIDE SEQUENCE [LARGE SCALE GENOMIC DNA]</scope>
    <source>
        <strain evidence="7 8">BL-389-WT-3D</strain>
    </source>
</reference>
<dbReference type="GO" id="GO:0005975">
    <property type="term" value="P:carbohydrate metabolic process"/>
    <property type="evidence" value="ECO:0007669"/>
    <property type="project" value="InterPro"/>
</dbReference>
<dbReference type="SUPFAM" id="SSF53067">
    <property type="entry name" value="Actin-like ATPase domain"/>
    <property type="match status" value="2"/>
</dbReference>